<comment type="caution">
    <text evidence="2">The sequence shown here is derived from an EMBL/GenBank/DDBJ whole genome shotgun (WGS) entry which is preliminary data.</text>
</comment>
<dbReference type="EMBL" id="LSRX01000027">
    <property type="protein sequence ID" value="OLQ13471.1"/>
    <property type="molecule type" value="Genomic_DNA"/>
</dbReference>
<gene>
    <name evidence="2" type="ORF">AK812_SmicGene2491</name>
</gene>
<evidence type="ECO:0000313" key="2">
    <source>
        <dbReference type="EMBL" id="OLQ13471.1"/>
    </source>
</evidence>
<feature type="transmembrane region" description="Helical" evidence="1">
    <location>
        <begin position="21"/>
        <end position="46"/>
    </location>
</feature>
<accession>A0A1Q9F1E3</accession>
<evidence type="ECO:0000256" key="1">
    <source>
        <dbReference type="SAM" id="Phobius"/>
    </source>
</evidence>
<keyword evidence="3" id="KW-1185">Reference proteome</keyword>
<keyword evidence="1" id="KW-1133">Transmembrane helix</keyword>
<dbReference type="OrthoDB" id="440921at2759"/>
<keyword evidence="1" id="KW-0812">Transmembrane</keyword>
<reference evidence="2 3" key="1">
    <citation type="submission" date="2016-02" db="EMBL/GenBank/DDBJ databases">
        <title>Genome analysis of coral dinoflagellate symbionts highlights evolutionary adaptations to a symbiotic lifestyle.</title>
        <authorList>
            <person name="Aranda M."/>
            <person name="Li Y."/>
            <person name="Liew Y.J."/>
            <person name="Baumgarten S."/>
            <person name="Simakov O."/>
            <person name="Wilson M."/>
            <person name="Piel J."/>
            <person name="Ashoor H."/>
            <person name="Bougouffa S."/>
            <person name="Bajic V.B."/>
            <person name="Ryu T."/>
            <person name="Ravasi T."/>
            <person name="Bayer T."/>
            <person name="Micklem G."/>
            <person name="Kim H."/>
            <person name="Bhak J."/>
            <person name="Lajeunesse T.C."/>
            <person name="Voolstra C.R."/>
        </authorList>
    </citation>
    <scope>NUCLEOTIDE SEQUENCE [LARGE SCALE GENOMIC DNA]</scope>
    <source>
        <strain evidence="2 3">CCMP2467</strain>
    </source>
</reference>
<proteinExistence type="predicted"/>
<name>A0A1Q9F1E3_SYMMI</name>
<dbReference type="Proteomes" id="UP000186817">
    <property type="component" value="Unassembled WGS sequence"/>
</dbReference>
<feature type="transmembrane region" description="Helical" evidence="1">
    <location>
        <begin position="71"/>
        <end position="94"/>
    </location>
</feature>
<protein>
    <submittedName>
        <fullName evidence="2">Uncharacterized protein</fullName>
    </submittedName>
</protein>
<organism evidence="2 3">
    <name type="scientific">Symbiodinium microadriaticum</name>
    <name type="common">Dinoflagellate</name>
    <name type="synonym">Zooxanthella microadriatica</name>
    <dbReference type="NCBI Taxonomy" id="2951"/>
    <lineage>
        <taxon>Eukaryota</taxon>
        <taxon>Sar</taxon>
        <taxon>Alveolata</taxon>
        <taxon>Dinophyceae</taxon>
        <taxon>Suessiales</taxon>
        <taxon>Symbiodiniaceae</taxon>
        <taxon>Symbiodinium</taxon>
    </lineage>
</organism>
<dbReference type="AlphaFoldDB" id="A0A1Q9F1E3"/>
<keyword evidence="1" id="KW-0472">Membrane</keyword>
<evidence type="ECO:0000313" key="3">
    <source>
        <dbReference type="Proteomes" id="UP000186817"/>
    </source>
</evidence>
<sequence length="178" mass="19585">MKRALSELGQRGGRASFQEKCCFRCYCFLIVLVMVTSGLFIALGAMKDLTVEGNGTDWDQQWSFDSAGKGLLALTLGCAAGGLALCLCCVPLCCAECTSKELRHAWGQECSKCARCCTAKCCCCCCMICCNCFDYYCCRRRRQSDLTPTPKERHAPRLDKYETPQLPESVDMGQGATL</sequence>